<sequence length="57" mass="6309">MAAEPPLTAAEKAKVALLTARMCKRSLAGEHVHLADLQRKVDRVLDDARKRQAKTTK</sequence>
<dbReference type="RefSeq" id="WP_329128334.1">
    <property type="nucleotide sequence ID" value="NZ_CP108473.1"/>
</dbReference>
<evidence type="ECO:0000313" key="1">
    <source>
        <dbReference type="EMBL" id="WUS24619.1"/>
    </source>
</evidence>
<name>A0ABZ1VMT1_9ACTN</name>
<reference evidence="1" key="1">
    <citation type="submission" date="2022-10" db="EMBL/GenBank/DDBJ databases">
        <title>The complete genomes of actinobacterial strains from the NBC collection.</title>
        <authorList>
            <person name="Joergensen T.S."/>
            <person name="Alvarez Arevalo M."/>
            <person name="Sterndorff E.B."/>
            <person name="Faurdal D."/>
            <person name="Vuksanovic O."/>
            <person name="Mourched A.-S."/>
            <person name="Charusanti P."/>
            <person name="Shaw S."/>
            <person name="Blin K."/>
            <person name="Weber T."/>
        </authorList>
    </citation>
    <scope>NUCLEOTIDE SEQUENCE</scope>
    <source>
        <strain evidence="1">NBC_01256</strain>
    </source>
</reference>
<dbReference type="Pfam" id="PF19771">
    <property type="entry name" value="DUF6257"/>
    <property type="match status" value="1"/>
</dbReference>
<dbReference type="Proteomes" id="UP001432292">
    <property type="component" value="Chromosome"/>
</dbReference>
<dbReference type="InterPro" id="IPR046224">
    <property type="entry name" value="DUF6257"/>
</dbReference>
<protein>
    <submittedName>
        <fullName evidence="1">DUF6257 family protein</fullName>
    </submittedName>
</protein>
<keyword evidence="2" id="KW-1185">Reference proteome</keyword>
<evidence type="ECO:0000313" key="2">
    <source>
        <dbReference type="Proteomes" id="UP001432292"/>
    </source>
</evidence>
<accession>A0ABZ1VMT1</accession>
<dbReference type="EMBL" id="CP108473">
    <property type="protein sequence ID" value="WUS24619.1"/>
    <property type="molecule type" value="Genomic_DNA"/>
</dbReference>
<proteinExistence type="predicted"/>
<gene>
    <name evidence="1" type="ORF">OG727_21360</name>
</gene>
<organism evidence="1 2">
    <name type="scientific">Streptomyces caniferus</name>
    <dbReference type="NCBI Taxonomy" id="285557"/>
    <lineage>
        <taxon>Bacteria</taxon>
        <taxon>Bacillati</taxon>
        <taxon>Actinomycetota</taxon>
        <taxon>Actinomycetes</taxon>
        <taxon>Kitasatosporales</taxon>
        <taxon>Streptomycetaceae</taxon>
        <taxon>Streptomyces</taxon>
    </lineage>
</organism>